<evidence type="ECO:0000313" key="2">
    <source>
        <dbReference type="Proteomes" id="UP000322634"/>
    </source>
</evidence>
<dbReference type="AlphaFoldDB" id="A0A5D0TPI0"/>
<sequence>MNDAHSGKAGGVSPDEHGEHGAGYAEIGLECPVSCLGVRTVGDLVQLLAEAGRAAGLPAAAGHAGGGLEQDERVTLASPIGRLELSGRVLAPLRRKLGKTVTVGQVVALLHSGGLAEVRGIGARRIGEIETALIAAGFQVRAGRW</sequence>
<name>A0A5D0TPI0_9ACTN</name>
<accession>A0A5D0TPI0</accession>
<gene>
    <name evidence="1" type="ORF">FXF65_43340</name>
</gene>
<proteinExistence type="predicted"/>
<comment type="caution">
    <text evidence="1">The sequence shown here is derived from an EMBL/GenBank/DDBJ whole genome shotgun (WGS) entry which is preliminary data.</text>
</comment>
<dbReference type="Gene3D" id="1.10.150.20">
    <property type="entry name" value="5' to 3' exonuclease, C-terminal subdomain"/>
    <property type="match status" value="1"/>
</dbReference>
<protein>
    <recommendedName>
        <fullName evidence="3">RNA polymerase alpha subunit C-terminal domain-containing protein</fullName>
    </recommendedName>
</protein>
<dbReference type="RefSeq" id="WP_148356324.1">
    <property type="nucleotide sequence ID" value="NZ_JBHSBF010000014.1"/>
</dbReference>
<dbReference type="EMBL" id="VSFF01000026">
    <property type="protein sequence ID" value="TYC07310.1"/>
    <property type="molecule type" value="Genomic_DNA"/>
</dbReference>
<dbReference type="OrthoDB" id="3478362at2"/>
<keyword evidence="2" id="KW-1185">Reference proteome</keyword>
<dbReference type="Proteomes" id="UP000322634">
    <property type="component" value="Unassembled WGS sequence"/>
</dbReference>
<evidence type="ECO:0008006" key="3">
    <source>
        <dbReference type="Google" id="ProtNLM"/>
    </source>
</evidence>
<evidence type="ECO:0000313" key="1">
    <source>
        <dbReference type="EMBL" id="TYC07310.1"/>
    </source>
</evidence>
<organism evidence="1 2">
    <name type="scientific">Actinomadura syzygii</name>
    <dbReference type="NCBI Taxonomy" id="1427538"/>
    <lineage>
        <taxon>Bacteria</taxon>
        <taxon>Bacillati</taxon>
        <taxon>Actinomycetota</taxon>
        <taxon>Actinomycetes</taxon>
        <taxon>Streptosporangiales</taxon>
        <taxon>Thermomonosporaceae</taxon>
        <taxon>Actinomadura</taxon>
    </lineage>
</organism>
<reference evidence="1 2" key="1">
    <citation type="submission" date="2019-08" db="EMBL/GenBank/DDBJ databases">
        <title>Actinomadura sp. nov. CYP1-5 isolated from mountain soil.</title>
        <authorList>
            <person name="Songsumanus A."/>
            <person name="Kuncharoen N."/>
            <person name="Kudo T."/>
            <person name="Yuki M."/>
            <person name="Igarashi Y."/>
            <person name="Tanasupawat S."/>
        </authorList>
    </citation>
    <scope>NUCLEOTIDE SEQUENCE [LARGE SCALE GENOMIC DNA]</scope>
    <source>
        <strain evidence="1 2">GKU157</strain>
    </source>
</reference>